<dbReference type="EMBL" id="LBNQ01000019">
    <property type="protein sequence ID" value="KKW68516.1"/>
    <property type="molecule type" value="Genomic_DNA"/>
</dbReference>
<evidence type="ECO:0000313" key="2">
    <source>
        <dbReference type="EMBL" id="KKW68516.1"/>
    </source>
</evidence>
<name>A0A0U1Q192_9BURK</name>
<keyword evidence="2" id="KW-0378">Hydrolase</keyword>
<reference evidence="2 3" key="1">
    <citation type="submission" date="2015-05" db="EMBL/GenBank/DDBJ databases">
        <title>Draft genome sequence of Lampropedia sp. CT6, isolated from the microbial mat of a hot water spring, located at Manikaran, India.</title>
        <authorList>
            <person name="Tripathi C."/>
            <person name="Rani P."/>
            <person name="Mahato N.K."/>
            <person name="Lal R."/>
        </authorList>
    </citation>
    <scope>NUCLEOTIDE SEQUENCE [LARGE SCALE GENOMIC DNA]</scope>
    <source>
        <strain evidence="2 3">CT6</strain>
    </source>
</reference>
<dbReference type="SUPFAM" id="SSF53474">
    <property type="entry name" value="alpha/beta-Hydrolases"/>
    <property type="match status" value="1"/>
</dbReference>
<proteinExistence type="predicted"/>
<evidence type="ECO:0000259" key="1">
    <source>
        <dbReference type="Pfam" id="PF12697"/>
    </source>
</evidence>
<dbReference type="InterPro" id="IPR050266">
    <property type="entry name" value="AB_hydrolase_sf"/>
</dbReference>
<feature type="domain" description="AB hydrolase-1" evidence="1">
    <location>
        <begin position="39"/>
        <end position="298"/>
    </location>
</feature>
<dbReference type="Pfam" id="PF12697">
    <property type="entry name" value="Abhydrolase_6"/>
    <property type="match status" value="1"/>
</dbReference>
<dbReference type="PATRIC" id="fig|1610491.3.peg.1006"/>
<dbReference type="InterPro" id="IPR029058">
    <property type="entry name" value="AB_hydrolase_fold"/>
</dbReference>
<comment type="caution">
    <text evidence="2">The sequence shown here is derived from an EMBL/GenBank/DDBJ whole genome shotgun (WGS) entry which is preliminary data.</text>
</comment>
<evidence type="ECO:0000313" key="3">
    <source>
        <dbReference type="Proteomes" id="UP000050580"/>
    </source>
</evidence>
<gene>
    <name evidence="2" type="ORF">AAV94_04715</name>
</gene>
<organism evidence="2 3">
    <name type="scientific">Lampropedia cohaerens</name>
    <dbReference type="NCBI Taxonomy" id="1610491"/>
    <lineage>
        <taxon>Bacteria</taxon>
        <taxon>Pseudomonadati</taxon>
        <taxon>Pseudomonadota</taxon>
        <taxon>Betaproteobacteria</taxon>
        <taxon>Burkholderiales</taxon>
        <taxon>Comamonadaceae</taxon>
        <taxon>Lampropedia</taxon>
    </lineage>
</organism>
<dbReference type="GO" id="GO:0016787">
    <property type="term" value="F:hydrolase activity"/>
    <property type="evidence" value="ECO:0007669"/>
    <property type="project" value="UniProtKB-KW"/>
</dbReference>
<dbReference type="AlphaFoldDB" id="A0A0U1Q192"/>
<dbReference type="Proteomes" id="UP000050580">
    <property type="component" value="Unassembled WGS sequence"/>
</dbReference>
<dbReference type="STRING" id="1610491.AAV94_04715"/>
<dbReference type="InterPro" id="IPR000073">
    <property type="entry name" value="AB_hydrolase_1"/>
</dbReference>
<dbReference type="PANTHER" id="PTHR43798">
    <property type="entry name" value="MONOACYLGLYCEROL LIPASE"/>
    <property type="match status" value="1"/>
</dbReference>
<dbReference type="Gene3D" id="3.40.50.1820">
    <property type="entry name" value="alpha/beta hydrolase"/>
    <property type="match status" value="1"/>
</dbReference>
<protein>
    <submittedName>
        <fullName evidence="2">Alpha/beta hydrolase</fullName>
    </submittedName>
</protein>
<keyword evidence="3" id="KW-1185">Reference proteome</keyword>
<sequence>MQCAGASKPGPNGPGDAHSHRMAYWDWPALPGADATHVILAVHGLTRNGRDFDVLARRLQRRARVICPDVAGRGRSDWLADPMAYQVPLYVADMLTLVAQVSAEAALSGTPVRRLDWIGTSMGGLIGLGVAGMPQAMPPLPPARLVLNDVGPEIAWEGLERIGSYIGQQTEFDNLAQGALYLREIAAGFGPHNDAQWLALSAPMFRPRTGAGVVLHYDPALTQGFQLMNRESMAQAQALLWALYDGLTMPTLVLRGAQSDLLSAATAQAMRQRGPRAQLVEFEGVGHAPTLVHADQIAVVEAFLFPS</sequence>
<accession>A0A0U1Q192</accession>